<dbReference type="STRING" id="474950.SAMN05421771_1555"/>
<comment type="function">
    <text evidence="12">Catalyzes the NADPH-dependent reduction of beta-ketoacyl-ACP substrates to beta-hydroxyacyl-ACP products, the first reductive step in the elongation cycle of fatty acid biosynthesis.</text>
</comment>
<dbReference type="SUPFAM" id="SSF51735">
    <property type="entry name" value="NAD(P)-binding Rossmann-fold domains"/>
    <property type="match status" value="1"/>
</dbReference>
<dbReference type="SMART" id="SM00822">
    <property type="entry name" value="PKS_KR"/>
    <property type="match status" value="1"/>
</dbReference>
<dbReference type="Gene3D" id="3.40.50.720">
    <property type="entry name" value="NAD(P)-binding Rossmann-like Domain"/>
    <property type="match status" value="1"/>
</dbReference>
<proteinExistence type="inferred from homology"/>
<evidence type="ECO:0000256" key="9">
    <source>
        <dbReference type="ARBA" id="ARBA00023160"/>
    </source>
</evidence>
<keyword evidence="15" id="KW-1185">Reference proteome</keyword>
<dbReference type="InterPro" id="IPR057326">
    <property type="entry name" value="KR_dom"/>
</dbReference>
<comment type="pathway">
    <text evidence="1 12">Lipid metabolism; fatty acid biosynthesis.</text>
</comment>
<dbReference type="NCBIfam" id="NF005559">
    <property type="entry name" value="PRK07231.1"/>
    <property type="match status" value="1"/>
</dbReference>
<gene>
    <name evidence="14" type="ORF">SAMN05421771_1555</name>
</gene>
<dbReference type="InterPro" id="IPR036291">
    <property type="entry name" value="NAD(P)-bd_dom_sf"/>
</dbReference>
<reference evidence="14 15" key="1">
    <citation type="submission" date="2016-10" db="EMBL/GenBank/DDBJ databases">
        <authorList>
            <person name="de Groot N.N."/>
        </authorList>
    </citation>
    <scope>NUCLEOTIDE SEQUENCE [LARGE SCALE GENOMIC DNA]</scope>
    <source>
        <strain evidence="14 15">DSM 21001</strain>
    </source>
</reference>
<feature type="active site" description="Proton acceptor" evidence="10">
    <location>
        <position position="170"/>
    </location>
</feature>
<keyword evidence="9 12" id="KW-0275">Fatty acid biosynthesis</keyword>
<dbReference type="PANTHER" id="PTHR42879">
    <property type="entry name" value="3-OXOACYL-(ACYL-CARRIER-PROTEIN) REDUCTASE"/>
    <property type="match status" value="1"/>
</dbReference>
<feature type="binding site" evidence="11">
    <location>
        <position position="105"/>
    </location>
    <ligand>
        <name>NADP(+)</name>
        <dbReference type="ChEBI" id="CHEBI:58349"/>
    </ligand>
</feature>
<organism evidence="14 15">
    <name type="scientific">Granulicella pectinivorans</name>
    <dbReference type="NCBI Taxonomy" id="474950"/>
    <lineage>
        <taxon>Bacteria</taxon>
        <taxon>Pseudomonadati</taxon>
        <taxon>Acidobacteriota</taxon>
        <taxon>Terriglobia</taxon>
        <taxon>Terriglobales</taxon>
        <taxon>Acidobacteriaceae</taxon>
        <taxon>Granulicella</taxon>
    </lineage>
</organism>
<dbReference type="NCBIfam" id="TIGR01830">
    <property type="entry name" value="3oxo_ACP_reduc"/>
    <property type="match status" value="1"/>
</dbReference>
<evidence type="ECO:0000256" key="11">
    <source>
        <dbReference type="PIRSR" id="PIRSR611284-2"/>
    </source>
</evidence>
<evidence type="ECO:0000259" key="13">
    <source>
        <dbReference type="SMART" id="SM00822"/>
    </source>
</evidence>
<evidence type="ECO:0000256" key="10">
    <source>
        <dbReference type="PIRSR" id="PIRSR611284-1"/>
    </source>
</evidence>
<keyword evidence="8 12" id="KW-0443">Lipid metabolism</keyword>
<evidence type="ECO:0000313" key="14">
    <source>
        <dbReference type="EMBL" id="SFS08900.1"/>
    </source>
</evidence>
<dbReference type="InterPro" id="IPR020904">
    <property type="entry name" value="Sc_DH/Rdtase_CS"/>
</dbReference>
<dbReference type="EMBL" id="FOZL01000001">
    <property type="protein sequence ID" value="SFS08900.1"/>
    <property type="molecule type" value="Genomic_DNA"/>
</dbReference>
<dbReference type="GO" id="GO:0051287">
    <property type="term" value="F:NAD binding"/>
    <property type="evidence" value="ECO:0007669"/>
    <property type="project" value="UniProtKB-UniRule"/>
</dbReference>
<accession>A0A1I6LZM6</accession>
<dbReference type="InterPro" id="IPR002347">
    <property type="entry name" value="SDR_fam"/>
</dbReference>
<sequence>MRAPYNRCETEGLILTTTLTGRVALVTGASQGIGRACALTLAAQGAQVALAARNAEKLAEVAAEIAAAGGTARAFVLDIADEESIKACAKAVVAHFGKLEILVNNAGITRDVLSLRMKRKDWDDVLTTNLTGAFLMTQAAISPMLKAKWGRVINITSVVGETGQAGQANYAASKAGMIGVTKSLARELAGRAITVNAVAPGYIETAMTAVLTEEQKTGMTQHIPLGRVGTDLDIAHAVAFLASEEAGYITGHTLDVNGGMYMG</sequence>
<keyword evidence="6 11" id="KW-0521">NADP</keyword>
<evidence type="ECO:0000256" key="8">
    <source>
        <dbReference type="ARBA" id="ARBA00023098"/>
    </source>
</evidence>
<dbReference type="OrthoDB" id="9803333at2"/>
<dbReference type="Pfam" id="PF13561">
    <property type="entry name" value="adh_short_C2"/>
    <property type="match status" value="1"/>
</dbReference>
<dbReference type="PRINTS" id="PR00081">
    <property type="entry name" value="GDHRDH"/>
</dbReference>
<protein>
    <recommendedName>
        <fullName evidence="3 12">3-oxoacyl-[acyl-carrier-protein] reductase</fullName>
        <ecNumber evidence="3 12">1.1.1.100</ecNumber>
    </recommendedName>
</protein>
<keyword evidence="5 12" id="KW-0276">Fatty acid metabolism</keyword>
<dbReference type="PRINTS" id="PR00080">
    <property type="entry name" value="SDRFAMILY"/>
</dbReference>
<dbReference type="NCBIfam" id="NF009466">
    <property type="entry name" value="PRK12826.1-2"/>
    <property type="match status" value="1"/>
</dbReference>
<evidence type="ECO:0000256" key="3">
    <source>
        <dbReference type="ARBA" id="ARBA00012948"/>
    </source>
</evidence>
<dbReference type="EC" id="1.1.1.100" evidence="3 12"/>
<evidence type="ECO:0000313" key="15">
    <source>
        <dbReference type="Proteomes" id="UP000199024"/>
    </source>
</evidence>
<dbReference type="InterPro" id="IPR011284">
    <property type="entry name" value="3oxo_ACP_reduc"/>
</dbReference>
<feature type="binding site" evidence="11">
    <location>
        <position position="203"/>
    </location>
    <ligand>
        <name>NADP(+)</name>
        <dbReference type="ChEBI" id="CHEBI:58349"/>
    </ligand>
</feature>
<dbReference type="CDD" id="cd05333">
    <property type="entry name" value="BKR_SDR_c"/>
    <property type="match status" value="1"/>
</dbReference>
<dbReference type="FunFam" id="3.40.50.720:FF:000037">
    <property type="entry name" value="3-oxoacyl-[acyl-carrier-protein] reductase FabG"/>
    <property type="match status" value="1"/>
</dbReference>
<comment type="catalytic activity">
    <reaction evidence="12">
        <text>a (3R)-hydroxyacyl-[ACP] + NADP(+) = a 3-oxoacyl-[ACP] + NADPH + H(+)</text>
        <dbReference type="Rhea" id="RHEA:17397"/>
        <dbReference type="Rhea" id="RHEA-COMP:9916"/>
        <dbReference type="Rhea" id="RHEA-COMP:9945"/>
        <dbReference type="ChEBI" id="CHEBI:15378"/>
        <dbReference type="ChEBI" id="CHEBI:57783"/>
        <dbReference type="ChEBI" id="CHEBI:58349"/>
        <dbReference type="ChEBI" id="CHEBI:78776"/>
        <dbReference type="ChEBI" id="CHEBI:78827"/>
        <dbReference type="EC" id="1.1.1.100"/>
    </reaction>
</comment>
<evidence type="ECO:0000256" key="7">
    <source>
        <dbReference type="ARBA" id="ARBA00023002"/>
    </source>
</evidence>
<dbReference type="InterPro" id="IPR050259">
    <property type="entry name" value="SDR"/>
</dbReference>
<dbReference type="PANTHER" id="PTHR42879:SF2">
    <property type="entry name" value="3-OXOACYL-[ACYL-CARRIER-PROTEIN] REDUCTASE FABG"/>
    <property type="match status" value="1"/>
</dbReference>
<dbReference type="AlphaFoldDB" id="A0A1I6LZM6"/>
<dbReference type="PROSITE" id="PS00061">
    <property type="entry name" value="ADH_SHORT"/>
    <property type="match status" value="1"/>
</dbReference>
<comment type="subunit">
    <text evidence="12">Homotetramer.</text>
</comment>
<feature type="domain" description="Ketoreductase" evidence="13">
    <location>
        <begin position="22"/>
        <end position="201"/>
    </location>
</feature>
<dbReference type="UniPathway" id="UPA00094"/>
<evidence type="ECO:0000256" key="5">
    <source>
        <dbReference type="ARBA" id="ARBA00022832"/>
    </source>
</evidence>
<keyword evidence="4 12" id="KW-0444">Lipid biosynthesis</keyword>
<evidence type="ECO:0000256" key="4">
    <source>
        <dbReference type="ARBA" id="ARBA00022516"/>
    </source>
</evidence>
<evidence type="ECO:0000256" key="6">
    <source>
        <dbReference type="ARBA" id="ARBA00022857"/>
    </source>
</evidence>
<feature type="binding site" evidence="11">
    <location>
        <begin position="170"/>
        <end position="174"/>
    </location>
    <ligand>
        <name>NADP(+)</name>
        <dbReference type="ChEBI" id="CHEBI:58349"/>
    </ligand>
</feature>
<name>A0A1I6LZM6_9BACT</name>
<dbReference type="GO" id="GO:0004316">
    <property type="term" value="F:3-oxoacyl-[acyl-carrier-protein] reductase (NADPH) activity"/>
    <property type="evidence" value="ECO:0007669"/>
    <property type="project" value="UniProtKB-UniRule"/>
</dbReference>
<dbReference type="Proteomes" id="UP000199024">
    <property type="component" value="Unassembled WGS sequence"/>
</dbReference>
<evidence type="ECO:0000256" key="12">
    <source>
        <dbReference type="RuleBase" id="RU366074"/>
    </source>
</evidence>
<keyword evidence="7 12" id="KW-0560">Oxidoreductase</keyword>
<comment type="similarity">
    <text evidence="2 12">Belongs to the short-chain dehydrogenases/reductases (SDR) family.</text>
</comment>
<evidence type="ECO:0000256" key="2">
    <source>
        <dbReference type="ARBA" id="ARBA00006484"/>
    </source>
</evidence>
<evidence type="ECO:0000256" key="1">
    <source>
        <dbReference type="ARBA" id="ARBA00005194"/>
    </source>
</evidence>
<dbReference type="GO" id="GO:0030497">
    <property type="term" value="P:fatty acid elongation"/>
    <property type="evidence" value="ECO:0007669"/>
    <property type="project" value="UniProtKB-ARBA"/>
</dbReference>